<name>X8BDW3_MYCXE</name>
<dbReference type="InterPro" id="IPR001845">
    <property type="entry name" value="HTH_ArsR_DNA-bd_dom"/>
</dbReference>
<proteinExistence type="predicted"/>
<dbReference type="CDD" id="cd00090">
    <property type="entry name" value="HTH_ARSR"/>
    <property type="match status" value="1"/>
</dbReference>
<comment type="caution">
    <text evidence="5">The sequence shown here is derived from an EMBL/GenBank/DDBJ whole genome shotgun (WGS) entry which is preliminary data.</text>
</comment>
<keyword evidence="2" id="KW-0238">DNA-binding</keyword>
<evidence type="ECO:0000256" key="3">
    <source>
        <dbReference type="ARBA" id="ARBA00023163"/>
    </source>
</evidence>
<evidence type="ECO:0000256" key="1">
    <source>
        <dbReference type="ARBA" id="ARBA00023015"/>
    </source>
</evidence>
<dbReference type="PROSITE" id="PS50987">
    <property type="entry name" value="HTH_ARSR_2"/>
    <property type="match status" value="1"/>
</dbReference>
<reference evidence="5" key="1">
    <citation type="submission" date="2014-01" db="EMBL/GenBank/DDBJ databases">
        <authorList>
            <person name="Brown-Elliot B."/>
            <person name="Wallace R."/>
            <person name="Lenaerts A."/>
            <person name="Ordway D."/>
            <person name="DeGroote M.A."/>
            <person name="Parker T."/>
            <person name="Sizemore C."/>
            <person name="Tallon L.J."/>
            <person name="Sadzewicz L.K."/>
            <person name="Sengamalay N."/>
            <person name="Fraser C.M."/>
            <person name="Hine E."/>
            <person name="Shefchek K.A."/>
            <person name="Das S.P."/>
            <person name="Tettelin H."/>
        </authorList>
    </citation>
    <scope>NUCLEOTIDE SEQUENCE [LARGE SCALE GENOMIC DNA]</scope>
    <source>
        <strain evidence="5">4042</strain>
    </source>
</reference>
<evidence type="ECO:0000313" key="5">
    <source>
        <dbReference type="EMBL" id="EUA42054.1"/>
    </source>
</evidence>
<dbReference type="PANTHER" id="PTHR33154">
    <property type="entry name" value="TRANSCRIPTIONAL REGULATOR, ARSR FAMILY"/>
    <property type="match status" value="1"/>
</dbReference>
<accession>X8BDW3</accession>
<dbReference type="Gene3D" id="1.10.10.10">
    <property type="entry name" value="Winged helix-like DNA-binding domain superfamily/Winged helix DNA-binding domain"/>
    <property type="match status" value="1"/>
</dbReference>
<dbReference type="SUPFAM" id="SSF46785">
    <property type="entry name" value="Winged helix' DNA-binding domain"/>
    <property type="match status" value="1"/>
</dbReference>
<feature type="domain" description="HTH arsR-type" evidence="4">
    <location>
        <begin position="43"/>
        <end position="134"/>
    </location>
</feature>
<dbReference type="NCBIfam" id="NF033788">
    <property type="entry name" value="HTH_metalloreg"/>
    <property type="match status" value="1"/>
</dbReference>
<dbReference type="GO" id="GO:0003700">
    <property type="term" value="F:DNA-binding transcription factor activity"/>
    <property type="evidence" value="ECO:0007669"/>
    <property type="project" value="InterPro"/>
</dbReference>
<dbReference type="GO" id="GO:0003677">
    <property type="term" value="F:DNA binding"/>
    <property type="evidence" value="ECO:0007669"/>
    <property type="project" value="UniProtKB-KW"/>
</dbReference>
<dbReference type="AlphaFoldDB" id="X8BDW3"/>
<dbReference type="EMBL" id="JAOB01000042">
    <property type="protein sequence ID" value="EUA42054.1"/>
    <property type="molecule type" value="Genomic_DNA"/>
</dbReference>
<dbReference type="Pfam" id="PF01022">
    <property type="entry name" value="HTH_5"/>
    <property type="match status" value="1"/>
</dbReference>
<dbReference type="PATRIC" id="fig|1299334.3.peg.4081"/>
<dbReference type="InterPro" id="IPR011991">
    <property type="entry name" value="ArsR-like_HTH"/>
</dbReference>
<sequence length="134" mass="14840">MIASRQSRHHVRRLTPKACNQLAGPLSSGYVDEKSRCCPAAASPRKDLADAVALFHGLSDRTRLAIVRHLAHGEARVVDLTRMLGLPQSTVSSHLACLRDCGLIVGRPEGGRCFTRWPCPNCWTYSPPRKPSWR</sequence>
<keyword evidence="3" id="KW-0804">Transcription</keyword>
<keyword evidence="1" id="KW-0805">Transcription regulation</keyword>
<dbReference type="InterPro" id="IPR036390">
    <property type="entry name" value="WH_DNA-bd_sf"/>
</dbReference>
<gene>
    <name evidence="5" type="ORF">I553_5913</name>
</gene>
<dbReference type="InterPro" id="IPR051081">
    <property type="entry name" value="HTH_MetalResp_TranReg"/>
</dbReference>
<organism evidence="5">
    <name type="scientific">Mycobacterium xenopi 4042</name>
    <dbReference type="NCBI Taxonomy" id="1299334"/>
    <lineage>
        <taxon>Bacteria</taxon>
        <taxon>Bacillati</taxon>
        <taxon>Actinomycetota</taxon>
        <taxon>Actinomycetes</taxon>
        <taxon>Mycobacteriales</taxon>
        <taxon>Mycobacteriaceae</taxon>
        <taxon>Mycobacterium</taxon>
    </lineage>
</organism>
<dbReference type="SMART" id="SM00418">
    <property type="entry name" value="HTH_ARSR"/>
    <property type="match status" value="1"/>
</dbReference>
<dbReference type="PRINTS" id="PR00778">
    <property type="entry name" value="HTHARSR"/>
</dbReference>
<dbReference type="PANTHER" id="PTHR33154:SF36">
    <property type="entry name" value="TRANSCRIPTIONAL REGULATOR"/>
    <property type="match status" value="1"/>
</dbReference>
<evidence type="ECO:0000259" key="4">
    <source>
        <dbReference type="PROSITE" id="PS50987"/>
    </source>
</evidence>
<protein>
    <submittedName>
        <fullName evidence="5">Bacterial regulatory, arsR family protein</fullName>
    </submittedName>
</protein>
<dbReference type="InterPro" id="IPR036388">
    <property type="entry name" value="WH-like_DNA-bd_sf"/>
</dbReference>
<evidence type="ECO:0000256" key="2">
    <source>
        <dbReference type="ARBA" id="ARBA00023125"/>
    </source>
</evidence>